<keyword evidence="1" id="KW-0732">Signal</keyword>
<evidence type="ECO:0000313" key="3">
    <source>
        <dbReference type="Proteomes" id="UP000068905"/>
    </source>
</evidence>
<dbReference type="RefSeq" id="WP_053819756.1">
    <property type="nucleotide sequence ID" value="NZ_CP006911.1"/>
</dbReference>
<dbReference type="KEGG" id="tsn:W908_02345"/>
<feature type="chain" id="PRO_5005797651" description="Lipoprotein" evidence="1">
    <location>
        <begin position="22"/>
        <end position="281"/>
    </location>
</feature>
<dbReference type="EMBL" id="CP006911">
    <property type="protein sequence ID" value="ALE02627.1"/>
    <property type="molecule type" value="Genomic_DNA"/>
</dbReference>
<reference evidence="2 3" key="1">
    <citation type="journal article" date="2015" name="Genome Announc.">
        <title>Genome Sequence of 'Candidatus Thioglobus singularis' Strain PS1, a Mixotroph from the SUP05 Clade of Marine Gammaproteobacteria.</title>
        <authorList>
            <person name="Marshall K.T."/>
            <person name="Morris R.M."/>
        </authorList>
    </citation>
    <scope>NUCLEOTIDE SEQUENCE [LARGE SCALE GENOMIC DNA]</scope>
    <source>
        <strain evidence="2 3">PS1</strain>
    </source>
</reference>
<feature type="signal peptide" evidence="1">
    <location>
        <begin position="1"/>
        <end position="21"/>
    </location>
</feature>
<dbReference type="Proteomes" id="UP000068905">
    <property type="component" value="Chromosome"/>
</dbReference>
<protein>
    <recommendedName>
        <fullName evidence="4">Lipoprotein</fullName>
    </recommendedName>
</protein>
<evidence type="ECO:0000256" key="1">
    <source>
        <dbReference type="SAM" id="SignalP"/>
    </source>
</evidence>
<evidence type="ECO:0008006" key="4">
    <source>
        <dbReference type="Google" id="ProtNLM"/>
    </source>
</evidence>
<proteinExistence type="predicted"/>
<organism evidence="2 3">
    <name type="scientific">Candidatus Pseudothioglobus singularis PS1</name>
    <dbReference type="NCBI Taxonomy" id="1125411"/>
    <lineage>
        <taxon>Bacteria</taxon>
        <taxon>Pseudomonadati</taxon>
        <taxon>Pseudomonadota</taxon>
        <taxon>Gammaproteobacteria</taxon>
        <taxon>Candidatus Pseudothioglobaceae</taxon>
        <taxon>Candidatus Pseudothioglobus</taxon>
    </lineage>
</organism>
<dbReference type="STRING" id="1125411.W908_02345"/>
<dbReference type="AlphaFoldDB" id="A0A0M4LI50"/>
<evidence type="ECO:0000313" key="2">
    <source>
        <dbReference type="EMBL" id="ALE02627.1"/>
    </source>
</evidence>
<gene>
    <name evidence="2" type="ORF">W908_02345</name>
</gene>
<name>A0A0M4LI50_9GAMM</name>
<sequence length="281" mass="29968">MNKIYKLLPLFLGLISLQVYSAGCAGSNGNCAEPSKYILTMTKLELCTSVPNTGPYDVTCNGATTVGTGSLEFDVTSVSAGQAIATFASTKGLPIGTTFTHIKPTMLRKIQLQGSVSVSGSGFTTFTCHTDSSATLNGANKYNRLLAGKTSGSPTLMTYYLNTDSGEQTQNGVTYTSQNAANLMKQCLNQDCSSTYSWTNYNKDLPTSTDSRFGLSIEDITNSDDDFSMIFALKEPYTVSEVAPKIDIAFGTKMSLSADTSNGTSCSISPYYVKSEITITD</sequence>
<keyword evidence="3" id="KW-1185">Reference proteome</keyword>
<accession>A0A0M4LI50</accession>